<dbReference type="EMBL" id="MZNU01000365">
    <property type="protein sequence ID" value="OWO99252.1"/>
    <property type="molecule type" value="Genomic_DNA"/>
</dbReference>
<organism evidence="12 13">
    <name type="scientific">Diplocarpon coronariae</name>
    <dbReference type="NCBI Taxonomy" id="2795749"/>
    <lineage>
        <taxon>Eukaryota</taxon>
        <taxon>Fungi</taxon>
        <taxon>Dikarya</taxon>
        <taxon>Ascomycota</taxon>
        <taxon>Pezizomycotina</taxon>
        <taxon>Leotiomycetes</taxon>
        <taxon>Helotiales</taxon>
        <taxon>Drepanopezizaceae</taxon>
        <taxon>Diplocarpon</taxon>
    </lineage>
</organism>
<keyword evidence="8" id="KW-0539">Nucleus</keyword>
<evidence type="ECO:0000256" key="7">
    <source>
        <dbReference type="ARBA" id="ARBA00023125"/>
    </source>
</evidence>
<dbReference type="Proteomes" id="UP000242519">
    <property type="component" value="Unassembled WGS sequence"/>
</dbReference>
<comment type="caution">
    <text evidence="12">The sequence shown here is derived from an EMBL/GenBank/DDBJ whole genome shotgun (WGS) entry which is preliminary data.</text>
</comment>
<feature type="domain" description="Protection of telomeres protein 1 ssDNA-binding" evidence="11">
    <location>
        <begin position="132"/>
        <end position="290"/>
    </location>
</feature>
<dbReference type="PANTHER" id="PTHR14513">
    <property type="entry name" value="PROTECTION OF TELOMERES 1"/>
    <property type="match status" value="1"/>
</dbReference>
<evidence type="ECO:0000256" key="3">
    <source>
        <dbReference type="ARBA" id="ARBA00008442"/>
    </source>
</evidence>
<comment type="subcellular location">
    <subcellularLocation>
        <location evidence="2">Chromosome</location>
        <location evidence="2">Telomere</location>
    </subcellularLocation>
    <subcellularLocation>
        <location evidence="1">Nucleus</location>
    </subcellularLocation>
</comment>
<dbReference type="Gene3D" id="2.40.50.140">
    <property type="entry name" value="Nucleic acid-binding proteins"/>
    <property type="match status" value="2"/>
</dbReference>
<dbReference type="FunFam" id="2.40.50.140:FF:000303">
    <property type="entry name" value="Protection of telomeres protein 1"/>
    <property type="match status" value="1"/>
</dbReference>
<evidence type="ECO:0000313" key="12">
    <source>
        <dbReference type="EMBL" id="OWO99252.1"/>
    </source>
</evidence>
<reference evidence="12 13" key="1">
    <citation type="submission" date="2017-04" db="EMBL/GenBank/DDBJ databases">
        <title>Draft genome sequence of Marssonina coronaria NL1: causal agent of apple blotch.</title>
        <authorList>
            <person name="Cheng Q."/>
        </authorList>
    </citation>
    <scope>NUCLEOTIDE SEQUENCE [LARGE SCALE GENOMIC DNA]</scope>
    <source>
        <strain evidence="12 13">NL1</strain>
    </source>
</reference>
<evidence type="ECO:0000256" key="8">
    <source>
        <dbReference type="ARBA" id="ARBA00023242"/>
    </source>
</evidence>
<keyword evidence="5" id="KW-0158">Chromosome</keyword>
<dbReference type="GO" id="GO:0000783">
    <property type="term" value="C:nuclear telomere cap complex"/>
    <property type="evidence" value="ECO:0007669"/>
    <property type="project" value="TreeGrafter"/>
</dbReference>
<dbReference type="Pfam" id="PF16686">
    <property type="entry name" value="POT1PC"/>
    <property type="match status" value="1"/>
</dbReference>
<evidence type="ECO:0000256" key="2">
    <source>
        <dbReference type="ARBA" id="ARBA00004574"/>
    </source>
</evidence>
<sequence length="627" mass="71711">MNSSVYDFPAKPPLPPGFHSIEEVHSLPNEQVRAGFKINIIGFVKDYQPPIETSRGDFKCTLEIMDASIQNYTHGIKFSIFWPVNHMPIISESGSIVLIRNAKAQHVALPSTQDFQDQAIHATNIREKFSLLKSLKPNGKFHDILGEVVKIYDPKSFLTVYVSDYTSNPKFYNYSSNVGEEASIIKDGDEHGYIKARSKTEQSWPGPFGRQTIQITVYDEHADFMRDNATVGRWVHLKNVQMKLGRDGGKLEGFMRGDKGKINVRLIEPSDNPDERWKDALRRKKDYLKKFESQKGQGITDEIDMGNKRKSENDEPSKLNSKQRRKERREAARRAAAELEARVAKKLDLNDNIRCAHPEIETVRLKDILRPEMILREGASAIPSPFTVRKYRANVRVVDYAPNRIEDFAVWFRETDFDMLSDNSVDEETDDEADMRSYRIGKGFADKKWEWRFWLQVEEASTKGAKERLWVIVDNHAAQGLLNFEDEKMDMAKNLRKDHNLLIALKEQLFKLWGDLEEQKSEMLPPLEVKDTPTPSSFESTTDILPRKIGAQPDVDSEAEDENDSPDTGVGTSDKQTLVGLNPKNKAFTCCIRQYGIKEAEEDPAKANAGNGRRWQRMFGLFGTQIM</sequence>
<feature type="region of interest" description="Disordered" evidence="9">
    <location>
        <begin position="298"/>
        <end position="333"/>
    </location>
</feature>
<dbReference type="STRING" id="503106.A0A218YUY6"/>
<dbReference type="AlphaFoldDB" id="A0A218YUY6"/>
<keyword evidence="13" id="KW-1185">Reference proteome</keyword>
<dbReference type="OrthoDB" id="2186770at2759"/>
<dbReference type="GO" id="GO:0098505">
    <property type="term" value="F:G-rich strand telomeric DNA binding"/>
    <property type="evidence" value="ECO:0007669"/>
    <property type="project" value="TreeGrafter"/>
</dbReference>
<feature type="compositionally biased region" description="Polar residues" evidence="9">
    <location>
        <begin position="533"/>
        <end position="543"/>
    </location>
</feature>
<dbReference type="PANTHER" id="PTHR14513:SF0">
    <property type="entry name" value="PROTECTION OF TELOMERES PROTEIN 1"/>
    <property type="match status" value="1"/>
</dbReference>
<dbReference type="InterPro" id="IPR032042">
    <property type="entry name" value="POT1PC"/>
</dbReference>
<name>A0A218YUY6_9HELO</name>
<feature type="compositionally biased region" description="Acidic residues" evidence="9">
    <location>
        <begin position="555"/>
        <end position="565"/>
    </location>
</feature>
<evidence type="ECO:0000256" key="5">
    <source>
        <dbReference type="ARBA" id="ARBA00022454"/>
    </source>
</evidence>
<proteinExistence type="inferred from homology"/>
<protein>
    <recommendedName>
        <fullName evidence="4">Protection of telomeres protein 1</fullName>
    </recommendedName>
</protein>
<gene>
    <name evidence="12" type="ORF">B2J93_1140</name>
</gene>
<evidence type="ECO:0000259" key="11">
    <source>
        <dbReference type="Pfam" id="PF16686"/>
    </source>
</evidence>
<evidence type="ECO:0000259" key="10">
    <source>
        <dbReference type="Pfam" id="PF02765"/>
    </source>
</evidence>
<dbReference type="InParanoid" id="A0A218YUY6"/>
<dbReference type="GO" id="GO:0010521">
    <property type="term" value="F:telomerase inhibitor activity"/>
    <property type="evidence" value="ECO:0007669"/>
    <property type="project" value="TreeGrafter"/>
</dbReference>
<feature type="compositionally biased region" description="Basic and acidic residues" evidence="9">
    <location>
        <begin position="305"/>
        <end position="317"/>
    </location>
</feature>
<evidence type="ECO:0000256" key="9">
    <source>
        <dbReference type="SAM" id="MobiDB-lite"/>
    </source>
</evidence>
<evidence type="ECO:0000313" key="13">
    <source>
        <dbReference type="Proteomes" id="UP000242519"/>
    </source>
</evidence>
<keyword evidence="7" id="KW-0238">DNA-binding</keyword>
<dbReference type="InterPro" id="IPR012340">
    <property type="entry name" value="NA-bd_OB-fold"/>
</dbReference>
<comment type="similarity">
    <text evidence="3">Belongs to the telombin family.</text>
</comment>
<evidence type="ECO:0000256" key="1">
    <source>
        <dbReference type="ARBA" id="ARBA00004123"/>
    </source>
</evidence>
<dbReference type="GO" id="GO:0032210">
    <property type="term" value="P:regulation of telomere maintenance via telomerase"/>
    <property type="evidence" value="ECO:0007669"/>
    <property type="project" value="TreeGrafter"/>
</dbReference>
<dbReference type="InterPro" id="IPR011564">
    <property type="entry name" value="Telomer_end-bd_POT1/Cdc13"/>
</dbReference>
<dbReference type="InterPro" id="IPR028389">
    <property type="entry name" value="POT1"/>
</dbReference>
<evidence type="ECO:0000256" key="6">
    <source>
        <dbReference type="ARBA" id="ARBA00022895"/>
    </source>
</evidence>
<feature type="domain" description="Telomeric single stranded DNA binding POT1/Cdc13" evidence="10">
    <location>
        <begin position="37"/>
        <end position="106"/>
    </location>
</feature>
<accession>A0A218YUY6</accession>
<evidence type="ECO:0000256" key="4">
    <source>
        <dbReference type="ARBA" id="ARBA00015253"/>
    </source>
</evidence>
<keyword evidence="6" id="KW-0779">Telomere</keyword>
<dbReference type="Pfam" id="PF02765">
    <property type="entry name" value="POT1"/>
    <property type="match status" value="1"/>
</dbReference>
<dbReference type="GO" id="GO:0016233">
    <property type="term" value="P:telomere capping"/>
    <property type="evidence" value="ECO:0007669"/>
    <property type="project" value="TreeGrafter"/>
</dbReference>
<dbReference type="SUPFAM" id="SSF50249">
    <property type="entry name" value="Nucleic acid-binding proteins"/>
    <property type="match status" value="2"/>
</dbReference>
<feature type="region of interest" description="Disordered" evidence="9">
    <location>
        <begin position="524"/>
        <end position="578"/>
    </location>
</feature>